<dbReference type="NCBIfam" id="NF047864">
    <property type="entry name" value="CBU_0592_membra"/>
    <property type="match status" value="1"/>
</dbReference>
<evidence type="ECO:0000313" key="4">
    <source>
        <dbReference type="Proteomes" id="UP000655208"/>
    </source>
</evidence>
<organism evidence="3 4">
    <name type="scientific">Nakamurella endophytica</name>
    <dbReference type="NCBI Taxonomy" id="1748367"/>
    <lineage>
        <taxon>Bacteria</taxon>
        <taxon>Bacillati</taxon>
        <taxon>Actinomycetota</taxon>
        <taxon>Actinomycetes</taxon>
        <taxon>Nakamurellales</taxon>
        <taxon>Nakamurellaceae</taxon>
        <taxon>Nakamurella</taxon>
    </lineage>
</organism>
<evidence type="ECO:0000313" key="3">
    <source>
        <dbReference type="EMBL" id="GGM14808.1"/>
    </source>
</evidence>
<evidence type="ECO:0000256" key="1">
    <source>
        <dbReference type="SAM" id="Phobius"/>
    </source>
</evidence>
<feature type="transmembrane region" description="Helical" evidence="1">
    <location>
        <begin position="53"/>
        <end position="74"/>
    </location>
</feature>
<reference evidence="3" key="1">
    <citation type="journal article" date="2014" name="Int. J. Syst. Evol. Microbiol.">
        <title>Complete genome sequence of Corynebacterium casei LMG S-19264T (=DSM 44701T), isolated from a smear-ripened cheese.</title>
        <authorList>
            <consortium name="US DOE Joint Genome Institute (JGI-PGF)"/>
            <person name="Walter F."/>
            <person name="Albersmeier A."/>
            <person name="Kalinowski J."/>
            <person name="Ruckert C."/>
        </authorList>
    </citation>
    <scope>NUCLEOTIDE SEQUENCE</scope>
    <source>
        <strain evidence="3">CGMCC 4.7308</strain>
    </source>
</reference>
<dbReference type="InterPro" id="IPR058058">
    <property type="entry name" value="CBU_0592-like"/>
</dbReference>
<reference evidence="3" key="2">
    <citation type="submission" date="2020-09" db="EMBL/GenBank/DDBJ databases">
        <authorList>
            <person name="Sun Q."/>
            <person name="Zhou Y."/>
        </authorList>
    </citation>
    <scope>NUCLEOTIDE SEQUENCE</scope>
    <source>
        <strain evidence="3">CGMCC 4.7308</strain>
    </source>
</reference>
<sequence length="84" mass="8953">MGQLVQVVGSLLVLVAFAAAQRGWMDPQSRRYLVLNVAGSSILAVEAVLTRQWGFLLLEGVWALVSAAGLVAVLRGRSPRPTGH</sequence>
<dbReference type="AlphaFoldDB" id="A0A917T9E7"/>
<name>A0A917T9E7_9ACTN</name>
<dbReference type="Pfam" id="PF26604">
    <property type="entry name" value="CBU_0592"/>
    <property type="match status" value="1"/>
</dbReference>
<evidence type="ECO:0000259" key="2">
    <source>
        <dbReference type="Pfam" id="PF26604"/>
    </source>
</evidence>
<gene>
    <name evidence="3" type="ORF">GCM10011594_38500</name>
</gene>
<proteinExistence type="predicted"/>
<dbReference type="Proteomes" id="UP000655208">
    <property type="component" value="Unassembled WGS sequence"/>
</dbReference>
<keyword evidence="1" id="KW-0812">Transmembrane</keyword>
<comment type="caution">
    <text evidence="3">The sequence shown here is derived from an EMBL/GenBank/DDBJ whole genome shotgun (WGS) entry which is preliminary data.</text>
</comment>
<keyword evidence="1" id="KW-0472">Membrane</keyword>
<protein>
    <recommendedName>
        <fullName evidence="2">CBU-0592-like domain-containing protein</fullName>
    </recommendedName>
</protein>
<accession>A0A917T9E7</accession>
<feature type="domain" description="CBU-0592-like" evidence="2">
    <location>
        <begin position="3"/>
        <end position="77"/>
    </location>
</feature>
<keyword evidence="1" id="KW-1133">Transmembrane helix</keyword>
<dbReference type="EMBL" id="BMNA01000013">
    <property type="protein sequence ID" value="GGM14808.1"/>
    <property type="molecule type" value="Genomic_DNA"/>
</dbReference>
<keyword evidence="4" id="KW-1185">Reference proteome</keyword>
<dbReference type="RefSeq" id="WP_188944442.1">
    <property type="nucleotide sequence ID" value="NZ_BMNA01000013.1"/>
</dbReference>